<dbReference type="KEGG" id="pco:PHACADRAFT_167239"/>
<evidence type="ECO:0000313" key="2">
    <source>
        <dbReference type="Proteomes" id="UP000008370"/>
    </source>
</evidence>
<gene>
    <name evidence="1" type="ORF">PHACADRAFT_167239</name>
</gene>
<dbReference type="RefSeq" id="XP_007402022.1">
    <property type="nucleotide sequence ID" value="XM_007401960.1"/>
</dbReference>
<dbReference type="Proteomes" id="UP000008370">
    <property type="component" value="Unassembled WGS sequence"/>
</dbReference>
<sequence length="387" mass="44412">MPFTACLAHVEVNYVVQSKMVLSIRGYLEHNQECKDAHYPVFKVALAQLKCSTDITEVQETNLRMARAHAYPGQPSVGNFSKSAYRWILHAGNNCSLYRQFNRMHGVCTTTTAHINIDEWLNPDSPQYNCALANAVFYYGARTICEEWLKVCIATPEMREAAWKYAHHSQIILDGTFDVCNRKMLLFINKQTSAGYDTEILTKLLREWKLALGTKNGEAFTIYIAITDTDLMERNTLAAVVDNIWLLICKFHLRQSFQNHRNRVLKGTSPFAHDLKARMKRLETQHVQTKEHTAFLAFIKEEREVLAAFNHSLVGPETLDGLALIYGAQEHLDYLQNYRGREALWQSWSDFGRCVAAVHLECAVEEVLPTTNYLESFNGVFKRKHLK</sequence>
<reference evidence="1 2" key="1">
    <citation type="journal article" date="2012" name="BMC Genomics">
        <title>Comparative genomics of the white-rot fungi, Phanerochaete carnosa and P. chrysosporium, to elucidate the genetic basis of the distinct wood types they colonize.</title>
        <authorList>
            <person name="Suzuki H."/>
            <person name="MacDonald J."/>
            <person name="Syed K."/>
            <person name="Salamov A."/>
            <person name="Hori C."/>
            <person name="Aerts A."/>
            <person name="Henrissat B."/>
            <person name="Wiebenga A."/>
            <person name="vanKuyk P.A."/>
            <person name="Barry K."/>
            <person name="Lindquist E."/>
            <person name="LaButti K."/>
            <person name="Lapidus A."/>
            <person name="Lucas S."/>
            <person name="Coutinho P."/>
            <person name="Gong Y."/>
            <person name="Samejima M."/>
            <person name="Mahadevan R."/>
            <person name="Abou-Zaid M."/>
            <person name="de Vries R.P."/>
            <person name="Igarashi K."/>
            <person name="Yadav J.S."/>
            <person name="Grigoriev I.V."/>
            <person name="Master E.R."/>
        </authorList>
    </citation>
    <scope>NUCLEOTIDE SEQUENCE [LARGE SCALE GENOMIC DNA]</scope>
    <source>
        <strain evidence="1 2">HHB-10118-sp</strain>
    </source>
</reference>
<evidence type="ECO:0008006" key="3">
    <source>
        <dbReference type="Google" id="ProtNLM"/>
    </source>
</evidence>
<dbReference type="EMBL" id="JH930481">
    <property type="protein sequence ID" value="EKM49404.1"/>
    <property type="molecule type" value="Genomic_DNA"/>
</dbReference>
<evidence type="ECO:0000313" key="1">
    <source>
        <dbReference type="EMBL" id="EKM49404.1"/>
    </source>
</evidence>
<name>K5VS67_PHACS</name>
<dbReference type="HOGENOM" id="CLU_007844_1_0_1"/>
<dbReference type="InParanoid" id="K5VS67"/>
<dbReference type="AlphaFoldDB" id="K5VS67"/>
<accession>K5VS67</accession>
<organism evidence="1 2">
    <name type="scientific">Phanerochaete carnosa (strain HHB-10118-sp)</name>
    <name type="common">White-rot fungus</name>
    <name type="synonym">Peniophora carnosa</name>
    <dbReference type="NCBI Taxonomy" id="650164"/>
    <lineage>
        <taxon>Eukaryota</taxon>
        <taxon>Fungi</taxon>
        <taxon>Dikarya</taxon>
        <taxon>Basidiomycota</taxon>
        <taxon>Agaricomycotina</taxon>
        <taxon>Agaricomycetes</taxon>
        <taxon>Polyporales</taxon>
        <taxon>Phanerochaetaceae</taxon>
        <taxon>Phanerochaete</taxon>
    </lineage>
</organism>
<dbReference type="GeneID" id="18909374"/>
<keyword evidence="2" id="KW-1185">Reference proteome</keyword>
<proteinExistence type="predicted"/>
<protein>
    <recommendedName>
        <fullName evidence="3">MULE transposase domain-containing protein</fullName>
    </recommendedName>
</protein>
<dbReference type="OrthoDB" id="2422225at2759"/>